<sequence>MKTKQVNYSAQRILLLTLVICLFNCSVNNIEDELNEEDLSEESLRFTAINPCDCTESGGTGDGGTDNEADEDGNSNGDNDGDGDPDKSDPDPNDPCKSSTGSIPDPENPIWYNADCDFDGIPNGIDPDPYRDDNSEPFN</sequence>
<keyword evidence="4" id="KW-1185">Reference proteome</keyword>
<dbReference type="Proteomes" id="UP000605013">
    <property type="component" value="Unassembled WGS sequence"/>
</dbReference>
<protein>
    <recommendedName>
        <fullName evidence="5">Thrombospondin type 3 repeat-containing protein</fullName>
    </recommendedName>
</protein>
<evidence type="ECO:0000256" key="1">
    <source>
        <dbReference type="SAM" id="MobiDB-lite"/>
    </source>
</evidence>
<feature type="compositionally biased region" description="Acidic residues" evidence="1">
    <location>
        <begin position="65"/>
        <end position="83"/>
    </location>
</feature>
<comment type="caution">
    <text evidence="3">The sequence shown here is derived from an EMBL/GenBank/DDBJ whole genome shotgun (WGS) entry which is preliminary data.</text>
</comment>
<reference evidence="3 4" key="1">
    <citation type="submission" date="2020-12" db="EMBL/GenBank/DDBJ databases">
        <title>Olleya sediminilitoris sp. nov., isolated from a tidal flat.</title>
        <authorList>
            <person name="Park S."/>
            <person name="Yoon J.-H."/>
        </authorList>
    </citation>
    <scope>NUCLEOTIDE SEQUENCE [LARGE SCALE GENOMIC DNA]</scope>
    <source>
        <strain evidence="3 4">YSTF-M6</strain>
    </source>
</reference>
<dbReference type="RefSeq" id="WP_116824201.1">
    <property type="nucleotide sequence ID" value="NZ_JAEMEF010000003.1"/>
</dbReference>
<feature type="chain" id="PRO_5046070941" description="Thrombospondin type 3 repeat-containing protein" evidence="2">
    <location>
        <begin position="30"/>
        <end position="139"/>
    </location>
</feature>
<evidence type="ECO:0000313" key="4">
    <source>
        <dbReference type="Proteomes" id="UP000605013"/>
    </source>
</evidence>
<evidence type="ECO:0008006" key="5">
    <source>
        <dbReference type="Google" id="ProtNLM"/>
    </source>
</evidence>
<evidence type="ECO:0000256" key="2">
    <source>
        <dbReference type="SAM" id="SignalP"/>
    </source>
</evidence>
<name>A0ABS1WJJ5_9FLAO</name>
<feature type="signal peptide" evidence="2">
    <location>
        <begin position="1"/>
        <end position="29"/>
    </location>
</feature>
<evidence type="ECO:0000313" key="3">
    <source>
        <dbReference type="EMBL" id="MBL7559300.1"/>
    </source>
</evidence>
<accession>A0ABS1WJJ5</accession>
<feature type="compositionally biased region" description="Basic and acidic residues" evidence="1">
    <location>
        <begin position="128"/>
        <end position="139"/>
    </location>
</feature>
<gene>
    <name evidence="3" type="ORF">JAO71_05725</name>
</gene>
<organism evidence="3 4">
    <name type="scientific">Olleya sediminilitoris</name>
    <dbReference type="NCBI Taxonomy" id="2795739"/>
    <lineage>
        <taxon>Bacteria</taxon>
        <taxon>Pseudomonadati</taxon>
        <taxon>Bacteroidota</taxon>
        <taxon>Flavobacteriia</taxon>
        <taxon>Flavobacteriales</taxon>
        <taxon>Flavobacteriaceae</taxon>
    </lineage>
</organism>
<feature type="region of interest" description="Disordered" evidence="1">
    <location>
        <begin position="50"/>
        <end position="139"/>
    </location>
</feature>
<proteinExistence type="predicted"/>
<keyword evidence="2" id="KW-0732">Signal</keyword>
<dbReference type="EMBL" id="JAEMEF010000003">
    <property type="protein sequence ID" value="MBL7559300.1"/>
    <property type="molecule type" value="Genomic_DNA"/>
</dbReference>